<evidence type="ECO:0000313" key="3">
    <source>
        <dbReference type="Proteomes" id="UP001331761"/>
    </source>
</evidence>
<dbReference type="Proteomes" id="UP001331761">
    <property type="component" value="Unassembled WGS sequence"/>
</dbReference>
<evidence type="ECO:0000313" key="2">
    <source>
        <dbReference type="EMBL" id="KAK5982577.1"/>
    </source>
</evidence>
<keyword evidence="3" id="KW-1185">Reference proteome</keyword>
<gene>
    <name evidence="2" type="ORF">GCK32_020000</name>
</gene>
<dbReference type="SUPFAM" id="SSF56436">
    <property type="entry name" value="C-type lectin-like"/>
    <property type="match status" value="1"/>
</dbReference>
<dbReference type="AlphaFoldDB" id="A0AAN8IUZ8"/>
<name>A0AAN8IUZ8_TRICO</name>
<accession>A0AAN8IUZ8</accession>
<evidence type="ECO:0000259" key="1">
    <source>
        <dbReference type="Pfam" id="PF00059"/>
    </source>
</evidence>
<dbReference type="EMBL" id="WIXE01004946">
    <property type="protein sequence ID" value="KAK5982577.1"/>
    <property type="molecule type" value="Genomic_DNA"/>
</dbReference>
<dbReference type="Gene3D" id="3.10.100.10">
    <property type="entry name" value="Mannose-Binding Protein A, subunit A"/>
    <property type="match status" value="1"/>
</dbReference>
<proteinExistence type="predicted"/>
<feature type="non-terminal residue" evidence="2">
    <location>
        <position position="1"/>
    </location>
</feature>
<dbReference type="InterPro" id="IPR001304">
    <property type="entry name" value="C-type_lectin-like"/>
</dbReference>
<dbReference type="InterPro" id="IPR016187">
    <property type="entry name" value="CTDL_fold"/>
</dbReference>
<reference evidence="2 3" key="1">
    <citation type="submission" date="2019-10" db="EMBL/GenBank/DDBJ databases">
        <title>Assembly and Annotation for the nematode Trichostrongylus colubriformis.</title>
        <authorList>
            <person name="Martin J."/>
        </authorList>
    </citation>
    <scope>NUCLEOTIDE SEQUENCE [LARGE SCALE GENOMIC DNA]</scope>
    <source>
        <strain evidence="2">G859</strain>
        <tissue evidence="2">Whole worm</tissue>
    </source>
</reference>
<dbReference type="InterPro" id="IPR016186">
    <property type="entry name" value="C-type_lectin-like/link_sf"/>
</dbReference>
<feature type="domain" description="C-type lectin" evidence="1">
    <location>
        <begin position="18"/>
        <end position="48"/>
    </location>
</feature>
<comment type="caution">
    <text evidence="2">The sequence shown here is derived from an EMBL/GenBank/DDBJ whole genome shotgun (WGS) entry which is preliminary data.</text>
</comment>
<sequence length="70" mass="8338">WSKWGQHEYKVFRGRLKQYDAETECNGNGGHLASIHSKAENDFLSHNVLFRAMSTFRFVLWTWSTLDWFV</sequence>
<organism evidence="2 3">
    <name type="scientific">Trichostrongylus colubriformis</name>
    <name type="common">Black scour worm</name>
    <dbReference type="NCBI Taxonomy" id="6319"/>
    <lineage>
        <taxon>Eukaryota</taxon>
        <taxon>Metazoa</taxon>
        <taxon>Ecdysozoa</taxon>
        <taxon>Nematoda</taxon>
        <taxon>Chromadorea</taxon>
        <taxon>Rhabditida</taxon>
        <taxon>Rhabditina</taxon>
        <taxon>Rhabditomorpha</taxon>
        <taxon>Strongyloidea</taxon>
        <taxon>Trichostrongylidae</taxon>
        <taxon>Trichostrongylus</taxon>
    </lineage>
</organism>
<protein>
    <recommendedName>
        <fullName evidence="1">C-type lectin domain-containing protein</fullName>
    </recommendedName>
</protein>
<dbReference type="CDD" id="cd00037">
    <property type="entry name" value="CLECT"/>
    <property type="match status" value="1"/>
</dbReference>
<dbReference type="Pfam" id="PF00059">
    <property type="entry name" value="Lectin_C"/>
    <property type="match status" value="1"/>
</dbReference>